<accession>A0A6C0JYH3</accession>
<proteinExistence type="predicted"/>
<organism evidence="2">
    <name type="scientific">viral metagenome</name>
    <dbReference type="NCBI Taxonomy" id="1070528"/>
    <lineage>
        <taxon>unclassified sequences</taxon>
        <taxon>metagenomes</taxon>
        <taxon>organismal metagenomes</taxon>
    </lineage>
</organism>
<feature type="region of interest" description="Disordered" evidence="1">
    <location>
        <begin position="151"/>
        <end position="171"/>
    </location>
</feature>
<protein>
    <submittedName>
        <fullName evidence="2">Uncharacterized protein</fullName>
    </submittedName>
</protein>
<name>A0A6C0JYH3_9ZZZZ</name>
<dbReference type="EMBL" id="MN740772">
    <property type="protein sequence ID" value="QHU10832.1"/>
    <property type="molecule type" value="Genomic_DNA"/>
</dbReference>
<evidence type="ECO:0000313" key="2">
    <source>
        <dbReference type="EMBL" id="QHU10832.1"/>
    </source>
</evidence>
<evidence type="ECO:0000256" key="1">
    <source>
        <dbReference type="SAM" id="MobiDB-lite"/>
    </source>
</evidence>
<dbReference type="AlphaFoldDB" id="A0A6C0JYH3"/>
<reference evidence="2" key="1">
    <citation type="journal article" date="2020" name="Nature">
        <title>Giant virus diversity and host interactions through global metagenomics.</title>
        <authorList>
            <person name="Schulz F."/>
            <person name="Roux S."/>
            <person name="Paez-Espino D."/>
            <person name="Jungbluth S."/>
            <person name="Walsh D.A."/>
            <person name="Denef V.J."/>
            <person name="McMahon K.D."/>
            <person name="Konstantinidis K.T."/>
            <person name="Eloe-Fadrosh E.A."/>
            <person name="Kyrpides N.C."/>
            <person name="Woyke T."/>
        </authorList>
    </citation>
    <scope>NUCLEOTIDE SEQUENCE</scope>
    <source>
        <strain evidence="2">GVMAG-S-1101165-83</strain>
    </source>
</reference>
<sequence>MQNLSLFIPYVFANITEDRIARVFENNRLGVIDHVDFVRKTDKNGKAYNAVYVHFSHWFNNSVVENFQERVLNPDKEARVVYDDPWYWIVLQNTSAKVDKAEETEFVSSDYAAILEKKLADTEKRLEELEESSWERIAELEERVLVLERDQEQDQELNDMPALIEYEDEQG</sequence>